<evidence type="ECO:0000256" key="3">
    <source>
        <dbReference type="ARBA" id="ARBA00013194"/>
    </source>
</evidence>
<sequence>MDAAATKLQCMYRARLARRVARAQLQTIVQRYYDADSGLYYYYNAITQASSWVKPKLLGSDDAPLGAVSHDSSTAMNEHERATAHDADESTDAAPTESKPAEDALPSEPALIAEQPPIESETHRERDGAPTGSEVVAMTETPANAATSTDDERRKSQHLNARAANPYSADELRMIEEQFRKFDTDGSGEIGLDELQAMLHSFGDMATKDDVQTLMDTVGIATNHINLSQFMAMLHHQREHDTYCPSIELALMFGPDEIANLRSQFQAIDADASGEIDEHELATLMKNLGQNPLGMDLKAIIHEVDRDGNGTINFNEFCHIVYNMRNQSKTKFATLLALGVARGLLTDLGDVLAATKNKVSMWWNANRLAEEKRLRAKRERELEIERRRREAEAREQQIYQDELDRLDALERERLTMVPGLRHEVLLEGDKENYPNRGQYARVHYVGAFENGKVFESSRTRGGALEFKVGCGHVIEGWDVALLRMSVGETARVTCAPKLAYGVKGRPPKIPGNATLVFTIELIAIKEKVVRSGDDDGSDDDS</sequence>
<dbReference type="EMBL" id="JH767157">
    <property type="protein sequence ID" value="EQC33948.1"/>
    <property type="molecule type" value="Genomic_DNA"/>
</dbReference>
<keyword evidence="15" id="KW-1185">Reference proteome</keyword>
<dbReference type="AlphaFoldDB" id="T0RNM5"/>
<evidence type="ECO:0000259" key="13">
    <source>
        <dbReference type="PROSITE" id="PS50222"/>
    </source>
</evidence>
<dbReference type="InterPro" id="IPR018247">
    <property type="entry name" value="EF_Hand_1_Ca_BS"/>
</dbReference>
<dbReference type="PROSITE" id="PS00018">
    <property type="entry name" value="EF_HAND_1"/>
    <property type="match status" value="3"/>
</dbReference>
<evidence type="ECO:0000256" key="10">
    <source>
        <dbReference type="SAM" id="MobiDB-lite"/>
    </source>
</evidence>
<comment type="similarity">
    <text evidence="2">Belongs to the centrin family.</text>
</comment>
<feature type="domain" description="WW" evidence="11">
    <location>
        <begin position="36"/>
        <end position="57"/>
    </location>
</feature>
<dbReference type="PROSITE" id="PS50096">
    <property type="entry name" value="IQ"/>
    <property type="match status" value="1"/>
</dbReference>
<dbReference type="PROSITE" id="PS50020">
    <property type="entry name" value="WW_DOMAIN_2"/>
    <property type="match status" value="1"/>
</dbReference>
<dbReference type="SUPFAM" id="SSF54534">
    <property type="entry name" value="FKBP-like"/>
    <property type="match status" value="1"/>
</dbReference>
<dbReference type="InParanoid" id="T0RNM5"/>
<dbReference type="OMA" id="YARVHYV"/>
<dbReference type="Pfam" id="PF00254">
    <property type="entry name" value="FKBP_C"/>
    <property type="match status" value="1"/>
</dbReference>
<evidence type="ECO:0000313" key="14">
    <source>
        <dbReference type="EMBL" id="EQC33948.1"/>
    </source>
</evidence>
<evidence type="ECO:0000259" key="11">
    <source>
        <dbReference type="PROSITE" id="PS50020"/>
    </source>
</evidence>
<dbReference type="SMART" id="SM00456">
    <property type="entry name" value="WW"/>
    <property type="match status" value="1"/>
</dbReference>
<dbReference type="Proteomes" id="UP000030762">
    <property type="component" value="Unassembled WGS sequence"/>
</dbReference>
<dbReference type="Pfam" id="PF13405">
    <property type="entry name" value="EF-hand_6"/>
    <property type="match status" value="1"/>
</dbReference>
<dbReference type="GO" id="GO:0005509">
    <property type="term" value="F:calcium ion binding"/>
    <property type="evidence" value="ECO:0007669"/>
    <property type="project" value="InterPro"/>
</dbReference>
<feature type="coiled-coil region" evidence="9">
    <location>
        <begin position="368"/>
        <end position="412"/>
    </location>
</feature>
<dbReference type="GO" id="GO:0005783">
    <property type="term" value="C:endoplasmic reticulum"/>
    <property type="evidence" value="ECO:0007669"/>
    <property type="project" value="UniProtKB-ARBA"/>
</dbReference>
<dbReference type="Gene3D" id="1.10.238.10">
    <property type="entry name" value="EF-hand"/>
    <property type="match status" value="2"/>
</dbReference>
<dbReference type="CDD" id="cd00201">
    <property type="entry name" value="WW"/>
    <property type="match status" value="1"/>
</dbReference>
<feature type="compositionally biased region" description="Basic and acidic residues" evidence="10">
    <location>
        <begin position="77"/>
        <end position="88"/>
    </location>
</feature>
<feature type="domain" description="EF-hand" evidence="13">
    <location>
        <begin position="256"/>
        <end position="291"/>
    </location>
</feature>
<evidence type="ECO:0000256" key="9">
    <source>
        <dbReference type="SAM" id="Coils"/>
    </source>
</evidence>
<dbReference type="InterPro" id="IPR036020">
    <property type="entry name" value="WW_dom_sf"/>
</dbReference>
<evidence type="ECO:0000256" key="5">
    <source>
        <dbReference type="ARBA" id="ARBA00022837"/>
    </source>
</evidence>
<dbReference type="InterPro" id="IPR001179">
    <property type="entry name" value="PPIase_FKBP_dom"/>
</dbReference>
<keyword evidence="7 8" id="KW-0413">Isomerase</keyword>
<dbReference type="PROSITE" id="PS50059">
    <property type="entry name" value="FKBP_PPIASE"/>
    <property type="match status" value="1"/>
</dbReference>
<evidence type="ECO:0000256" key="8">
    <source>
        <dbReference type="PROSITE-ProRule" id="PRU00277"/>
    </source>
</evidence>
<dbReference type="RefSeq" id="XP_008612743.1">
    <property type="nucleotide sequence ID" value="XM_008614521.1"/>
</dbReference>
<dbReference type="GeneID" id="19949356"/>
<keyword evidence="4" id="KW-0677">Repeat</keyword>
<dbReference type="CDD" id="cd00051">
    <property type="entry name" value="EFh"/>
    <property type="match status" value="1"/>
</dbReference>
<accession>T0RNM5</accession>
<dbReference type="Pfam" id="PF13499">
    <property type="entry name" value="EF-hand_7"/>
    <property type="match status" value="1"/>
</dbReference>
<evidence type="ECO:0000256" key="7">
    <source>
        <dbReference type="ARBA" id="ARBA00023235"/>
    </source>
</evidence>
<dbReference type="InterPro" id="IPR050689">
    <property type="entry name" value="FKBP-type_PPIase"/>
</dbReference>
<evidence type="ECO:0000256" key="4">
    <source>
        <dbReference type="ARBA" id="ARBA00022737"/>
    </source>
</evidence>
<dbReference type="PROSITE" id="PS50222">
    <property type="entry name" value="EF_HAND_2"/>
    <property type="match status" value="3"/>
</dbReference>
<dbReference type="eggNOG" id="KOG0027">
    <property type="taxonomic scope" value="Eukaryota"/>
</dbReference>
<dbReference type="InterPro" id="IPR046357">
    <property type="entry name" value="PPIase_dom_sf"/>
</dbReference>
<proteinExistence type="inferred from homology"/>
<evidence type="ECO:0000259" key="12">
    <source>
        <dbReference type="PROSITE" id="PS50059"/>
    </source>
</evidence>
<dbReference type="PANTHER" id="PTHR10516:SF443">
    <property type="entry name" value="FK506-BINDING PROTEIN 59-RELATED"/>
    <property type="match status" value="1"/>
</dbReference>
<dbReference type="InterPro" id="IPR001202">
    <property type="entry name" value="WW_dom"/>
</dbReference>
<dbReference type="InterPro" id="IPR002048">
    <property type="entry name" value="EF_hand_dom"/>
</dbReference>
<feature type="region of interest" description="Disordered" evidence="10">
    <location>
        <begin position="68"/>
        <end position="162"/>
    </location>
</feature>
<dbReference type="InterPro" id="IPR011992">
    <property type="entry name" value="EF-hand-dom_pair"/>
</dbReference>
<feature type="domain" description="PPIase FKBP-type" evidence="12">
    <location>
        <begin position="437"/>
        <end position="525"/>
    </location>
</feature>
<evidence type="ECO:0000313" key="15">
    <source>
        <dbReference type="Proteomes" id="UP000030762"/>
    </source>
</evidence>
<dbReference type="STRING" id="1156394.T0RNM5"/>
<dbReference type="SUPFAM" id="SSF51045">
    <property type="entry name" value="WW domain"/>
    <property type="match status" value="1"/>
</dbReference>
<evidence type="ECO:0000256" key="6">
    <source>
        <dbReference type="ARBA" id="ARBA00023110"/>
    </source>
</evidence>
<name>T0RNM5_SAPDV</name>
<keyword evidence="9" id="KW-0175">Coiled coil</keyword>
<keyword evidence="5" id="KW-0106">Calcium</keyword>
<protein>
    <recommendedName>
        <fullName evidence="3 8">peptidylprolyl isomerase</fullName>
        <ecNumber evidence="3 8">5.2.1.8</ecNumber>
    </recommendedName>
</protein>
<evidence type="ECO:0000256" key="1">
    <source>
        <dbReference type="ARBA" id="ARBA00000971"/>
    </source>
</evidence>
<dbReference type="EC" id="5.2.1.8" evidence="3 8"/>
<dbReference type="SMART" id="SM00054">
    <property type="entry name" value="EFh"/>
    <property type="match status" value="3"/>
</dbReference>
<dbReference type="GO" id="GO:0003755">
    <property type="term" value="F:peptidyl-prolyl cis-trans isomerase activity"/>
    <property type="evidence" value="ECO:0007669"/>
    <property type="project" value="UniProtKB-KW"/>
</dbReference>
<dbReference type="VEuPathDB" id="FungiDB:SDRG_08629"/>
<dbReference type="OrthoDB" id="26525at2759"/>
<dbReference type="Pfam" id="PF00397">
    <property type="entry name" value="WW"/>
    <property type="match status" value="1"/>
</dbReference>
<dbReference type="SUPFAM" id="SSF47473">
    <property type="entry name" value="EF-hand"/>
    <property type="match status" value="1"/>
</dbReference>
<feature type="domain" description="EF-hand" evidence="13">
    <location>
        <begin position="292"/>
        <end position="327"/>
    </location>
</feature>
<keyword evidence="6 8" id="KW-0697">Rotamase</keyword>
<evidence type="ECO:0000256" key="2">
    <source>
        <dbReference type="ARBA" id="ARBA00005253"/>
    </source>
</evidence>
<comment type="catalytic activity">
    <reaction evidence="1 8">
        <text>[protein]-peptidylproline (omega=180) = [protein]-peptidylproline (omega=0)</text>
        <dbReference type="Rhea" id="RHEA:16237"/>
        <dbReference type="Rhea" id="RHEA-COMP:10747"/>
        <dbReference type="Rhea" id="RHEA-COMP:10748"/>
        <dbReference type="ChEBI" id="CHEBI:83833"/>
        <dbReference type="ChEBI" id="CHEBI:83834"/>
        <dbReference type="EC" id="5.2.1.8"/>
    </reaction>
</comment>
<dbReference type="Gene3D" id="2.20.70.10">
    <property type="match status" value="1"/>
</dbReference>
<dbReference type="Gene3D" id="3.10.50.40">
    <property type="match status" value="1"/>
</dbReference>
<dbReference type="eggNOG" id="KOG0544">
    <property type="taxonomic scope" value="Eukaryota"/>
</dbReference>
<dbReference type="PANTHER" id="PTHR10516">
    <property type="entry name" value="PEPTIDYL-PROLYL CIS-TRANS ISOMERASE"/>
    <property type="match status" value="1"/>
</dbReference>
<dbReference type="FunFam" id="1.10.238.10:FF:000178">
    <property type="entry name" value="Calmodulin-2 A"/>
    <property type="match status" value="1"/>
</dbReference>
<feature type="domain" description="EF-hand" evidence="13">
    <location>
        <begin position="170"/>
        <end position="205"/>
    </location>
</feature>
<gene>
    <name evidence="14" type="ORF">SDRG_08629</name>
</gene>
<dbReference type="FunFam" id="3.10.50.40:FF:000006">
    <property type="entry name" value="Peptidyl-prolyl cis-trans isomerase"/>
    <property type="match status" value="1"/>
</dbReference>
<reference evidence="14 15" key="1">
    <citation type="submission" date="2012-04" db="EMBL/GenBank/DDBJ databases">
        <title>The Genome Sequence of Saprolegnia declina VS20.</title>
        <authorList>
            <consortium name="The Broad Institute Genome Sequencing Platform"/>
            <person name="Russ C."/>
            <person name="Nusbaum C."/>
            <person name="Tyler B."/>
            <person name="van West P."/>
            <person name="Dieguez-Uribeondo J."/>
            <person name="de Bruijn I."/>
            <person name="Tripathy S."/>
            <person name="Jiang R."/>
            <person name="Young S.K."/>
            <person name="Zeng Q."/>
            <person name="Gargeya S."/>
            <person name="Fitzgerald M."/>
            <person name="Haas B."/>
            <person name="Abouelleil A."/>
            <person name="Alvarado L."/>
            <person name="Arachchi H.M."/>
            <person name="Berlin A."/>
            <person name="Chapman S.B."/>
            <person name="Goldberg J."/>
            <person name="Griggs A."/>
            <person name="Gujja S."/>
            <person name="Hansen M."/>
            <person name="Howarth C."/>
            <person name="Imamovic A."/>
            <person name="Larimer J."/>
            <person name="McCowen C."/>
            <person name="Montmayeur A."/>
            <person name="Murphy C."/>
            <person name="Neiman D."/>
            <person name="Pearson M."/>
            <person name="Priest M."/>
            <person name="Roberts A."/>
            <person name="Saif S."/>
            <person name="Shea T."/>
            <person name="Sisk P."/>
            <person name="Sykes S."/>
            <person name="Wortman J."/>
            <person name="Nusbaum C."/>
            <person name="Birren B."/>
        </authorList>
    </citation>
    <scope>NUCLEOTIDE SEQUENCE [LARGE SCALE GENOMIC DNA]</scope>
    <source>
        <strain evidence="14 15">VS20</strain>
    </source>
</reference>
<organism evidence="14 15">
    <name type="scientific">Saprolegnia diclina (strain VS20)</name>
    <dbReference type="NCBI Taxonomy" id="1156394"/>
    <lineage>
        <taxon>Eukaryota</taxon>
        <taxon>Sar</taxon>
        <taxon>Stramenopiles</taxon>
        <taxon>Oomycota</taxon>
        <taxon>Saprolegniomycetes</taxon>
        <taxon>Saprolegniales</taxon>
        <taxon>Saprolegniaceae</taxon>
        <taxon>Saprolegnia</taxon>
    </lineage>
</organism>